<name>A0ABW1NQV3_9ACTN</name>
<keyword evidence="12" id="KW-1185">Reference proteome</keyword>
<evidence type="ECO:0000256" key="1">
    <source>
        <dbReference type="ARBA" id="ARBA00000085"/>
    </source>
</evidence>
<dbReference type="SUPFAM" id="SSF55874">
    <property type="entry name" value="ATPase domain of HSP90 chaperone/DNA topoisomerase II/histidine kinase"/>
    <property type="match status" value="1"/>
</dbReference>
<evidence type="ECO:0000256" key="2">
    <source>
        <dbReference type="ARBA" id="ARBA00012438"/>
    </source>
</evidence>
<evidence type="ECO:0000256" key="6">
    <source>
        <dbReference type="ARBA" id="ARBA00022777"/>
    </source>
</evidence>
<keyword evidence="8" id="KW-0902">Two-component regulatory system</keyword>
<evidence type="ECO:0000256" key="7">
    <source>
        <dbReference type="ARBA" id="ARBA00022840"/>
    </source>
</evidence>
<comment type="caution">
    <text evidence="11">The sequence shown here is derived from an EMBL/GenBank/DDBJ whole genome shotgun (WGS) entry which is preliminary data.</text>
</comment>
<organism evidence="11 12">
    <name type="scientific">Sphaerisporangium aureirubrum</name>
    <dbReference type="NCBI Taxonomy" id="1544736"/>
    <lineage>
        <taxon>Bacteria</taxon>
        <taxon>Bacillati</taxon>
        <taxon>Actinomycetota</taxon>
        <taxon>Actinomycetes</taxon>
        <taxon>Streptosporangiales</taxon>
        <taxon>Streptosporangiaceae</taxon>
        <taxon>Sphaerisporangium</taxon>
    </lineage>
</organism>
<feature type="transmembrane region" description="Helical" evidence="9">
    <location>
        <begin position="127"/>
        <end position="149"/>
    </location>
</feature>
<dbReference type="PANTHER" id="PTHR24421:SF10">
    <property type="entry name" value="NITRATE_NITRITE SENSOR PROTEIN NARQ"/>
    <property type="match status" value="1"/>
</dbReference>
<dbReference type="Gene3D" id="1.20.5.1930">
    <property type="match status" value="1"/>
</dbReference>
<dbReference type="RefSeq" id="WP_380760012.1">
    <property type="nucleotide sequence ID" value="NZ_JBHSRF010000066.1"/>
</dbReference>
<dbReference type="InterPro" id="IPR050482">
    <property type="entry name" value="Sensor_HK_TwoCompSys"/>
</dbReference>
<evidence type="ECO:0000256" key="5">
    <source>
        <dbReference type="ARBA" id="ARBA00022741"/>
    </source>
</evidence>
<evidence type="ECO:0000256" key="3">
    <source>
        <dbReference type="ARBA" id="ARBA00022553"/>
    </source>
</evidence>
<proteinExistence type="predicted"/>
<comment type="catalytic activity">
    <reaction evidence="1">
        <text>ATP + protein L-histidine = ADP + protein N-phospho-L-histidine.</text>
        <dbReference type="EC" id="2.7.13.3"/>
    </reaction>
</comment>
<keyword evidence="9" id="KW-0812">Transmembrane</keyword>
<gene>
    <name evidence="11" type="ORF">ACFP1K_31110</name>
</gene>
<keyword evidence="7" id="KW-0067">ATP-binding</keyword>
<evidence type="ECO:0000313" key="11">
    <source>
        <dbReference type="EMBL" id="MFC6085651.1"/>
    </source>
</evidence>
<accession>A0ABW1NQV3</accession>
<dbReference type="EMBL" id="JBHSRF010000066">
    <property type="protein sequence ID" value="MFC6085651.1"/>
    <property type="molecule type" value="Genomic_DNA"/>
</dbReference>
<evidence type="ECO:0000256" key="9">
    <source>
        <dbReference type="SAM" id="Phobius"/>
    </source>
</evidence>
<dbReference type="GO" id="GO:0016301">
    <property type="term" value="F:kinase activity"/>
    <property type="evidence" value="ECO:0007669"/>
    <property type="project" value="UniProtKB-KW"/>
</dbReference>
<dbReference type="Gene3D" id="3.30.565.10">
    <property type="entry name" value="Histidine kinase-like ATPase, C-terminal domain"/>
    <property type="match status" value="1"/>
</dbReference>
<evidence type="ECO:0000256" key="8">
    <source>
        <dbReference type="ARBA" id="ARBA00023012"/>
    </source>
</evidence>
<reference evidence="12" key="1">
    <citation type="journal article" date="2019" name="Int. J. Syst. Evol. Microbiol.">
        <title>The Global Catalogue of Microorganisms (GCM) 10K type strain sequencing project: providing services to taxonomists for standard genome sequencing and annotation.</title>
        <authorList>
            <consortium name="The Broad Institute Genomics Platform"/>
            <consortium name="The Broad Institute Genome Sequencing Center for Infectious Disease"/>
            <person name="Wu L."/>
            <person name="Ma J."/>
        </authorList>
    </citation>
    <scope>NUCLEOTIDE SEQUENCE [LARGE SCALE GENOMIC DNA]</scope>
    <source>
        <strain evidence="12">JCM 30346</strain>
    </source>
</reference>
<dbReference type="InterPro" id="IPR036890">
    <property type="entry name" value="HATPase_C_sf"/>
</dbReference>
<dbReference type="InterPro" id="IPR011712">
    <property type="entry name" value="Sig_transdc_His_kin_sub3_dim/P"/>
</dbReference>
<keyword evidence="4" id="KW-0808">Transferase</keyword>
<feature type="transmembrane region" description="Helical" evidence="9">
    <location>
        <begin position="169"/>
        <end position="190"/>
    </location>
</feature>
<feature type="transmembrane region" description="Helical" evidence="9">
    <location>
        <begin position="59"/>
        <end position="75"/>
    </location>
</feature>
<dbReference type="Pfam" id="PF07730">
    <property type="entry name" value="HisKA_3"/>
    <property type="match status" value="1"/>
</dbReference>
<evidence type="ECO:0000256" key="4">
    <source>
        <dbReference type="ARBA" id="ARBA00022679"/>
    </source>
</evidence>
<feature type="domain" description="Signal transduction histidine kinase subgroup 3 dimerisation and phosphoacceptor" evidence="10">
    <location>
        <begin position="226"/>
        <end position="291"/>
    </location>
</feature>
<evidence type="ECO:0000313" key="12">
    <source>
        <dbReference type="Proteomes" id="UP001596137"/>
    </source>
</evidence>
<dbReference type="PANTHER" id="PTHR24421">
    <property type="entry name" value="NITRATE/NITRITE SENSOR PROTEIN NARX-RELATED"/>
    <property type="match status" value="1"/>
</dbReference>
<keyword evidence="3" id="KW-0597">Phosphoprotein</keyword>
<keyword evidence="5" id="KW-0547">Nucleotide-binding</keyword>
<evidence type="ECO:0000259" key="10">
    <source>
        <dbReference type="Pfam" id="PF07730"/>
    </source>
</evidence>
<keyword evidence="6 11" id="KW-0418">Kinase</keyword>
<dbReference type="EC" id="2.7.13.3" evidence="2"/>
<dbReference type="Proteomes" id="UP001596137">
    <property type="component" value="Unassembled WGS sequence"/>
</dbReference>
<keyword evidence="9" id="KW-0472">Membrane</keyword>
<dbReference type="CDD" id="cd16917">
    <property type="entry name" value="HATPase_UhpB-NarQ-NarX-like"/>
    <property type="match status" value="1"/>
</dbReference>
<sequence>MRLLGRVSAGARRLAVDVALTAGVLAASVLSGPGTLLGPVDEMAMFKVFGSVPEWQRQRLWWCLAALVTVLALFARHRRPGAAMGLAAAGTCGHLLCPALPHTPLDLVSLLTMYAVAATARTRGRSVAAFAAVQAVVAGICLTVAYGAAGSKYLFAQSLLAVPRGPQDPLAQAAAQAVLPALLLGVAWAVGDSARTRRAHLAVLEARAADLAREQEQRTALAVATERGRITRELHDVVAHGLSVMVIQAQGAQAALRRHPERTEAALADVIGTGRASLAEMRRLLGLIRTGPELAPQPSLATLPELIERVRAGGTEVAFAVTGEPAVLPAAVELSAYRVVQEALTNSLKHAPGCGCRVDLRFAAGLLRIQVVDTGGPAPAPVFGNGLRGLTERVTALGGTLRAGPGSGGFEVVAVLPLESPA</sequence>
<keyword evidence="9" id="KW-1133">Transmembrane helix</keyword>
<protein>
    <recommendedName>
        <fullName evidence="2">histidine kinase</fullName>
        <ecNumber evidence="2">2.7.13.3</ecNumber>
    </recommendedName>
</protein>